<evidence type="ECO:0000313" key="2">
    <source>
        <dbReference type="Proteomes" id="UP000708208"/>
    </source>
</evidence>
<protein>
    <submittedName>
        <fullName evidence="1">Uncharacterized protein</fullName>
    </submittedName>
</protein>
<organism evidence="1 2">
    <name type="scientific">Allacma fusca</name>
    <dbReference type="NCBI Taxonomy" id="39272"/>
    <lineage>
        <taxon>Eukaryota</taxon>
        <taxon>Metazoa</taxon>
        <taxon>Ecdysozoa</taxon>
        <taxon>Arthropoda</taxon>
        <taxon>Hexapoda</taxon>
        <taxon>Collembola</taxon>
        <taxon>Symphypleona</taxon>
        <taxon>Sminthuridae</taxon>
        <taxon>Allacma</taxon>
    </lineage>
</organism>
<dbReference type="EMBL" id="CAJVCH010028290">
    <property type="protein sequence ID" value="CAG7703893.1"/>
    <property type="molecule type" value="Genomic_DNA"/>
</dbReference>
<feature type="non-terminal residue" evidence="1">
    <location>
        <position position="1"/>
    </location>
</feature>
<dbReference type="Proteomes" id="UP000708208">
    <property type="component" value="Unassembled WGS sequence"/>
</dbReference>
<keyword evidence="2" id="KW-1185">Reference proteome</keyword>
<evidence type="ECO:0000313" key="1">
    <source>
        <dbReference type="EMBL" id="CAG7703893.1"/>
    </source>
</evidence>
<name>A0A8J2JUU8_9HEXA</name>
<reference evidence="1" key="1">
    <citation type="submission" date="2021-06" db="EMBL/GenBank/DDBJ databases">
        <authorList>
            <person name="Hodson N. C."/>
            <person name="Mongue J. A."/>
            <person name="Jaron S. K."/>
        </authorList>
    </citation>
    <scope>NUCLEOTIDE SEQUENCE</scope>
</reference>
<comment type="caution">
    <text evidence="1">The sequence shown here is derived from an EMBL/GenBank/DDBJ whole genome shotgun (WGS) entry which is preliminary data.</text>
</comment>
<proteinExistence type="predicted"/>
<gene>
    <name evidence="1" type="ORF">AFUS01_LOCUS4524</name>
</gene>
<sequence length="48" mass="5442">TNLYVLNSGEHYTGIYDCSKFQDSVGGPRIVEFCVLNEDFVVSFCFVE</sequence>
<dbReference type="AlphaFoldDB" id="A0A8J2JUU8"/>
<accession>A0A8J2JUU8</accession>